<dbReference type="RefSeq" id="WP_184756743.1">
    <property type="nucleotide sequence ID" value="NZ_BAABEK010000109.1"/>
</dbReference>
<feature type="domain" description="Bacterial transcriptional activator" evidence="1">
    <location>
        <begin position="98"/>
        <end position="239"/>
    </location>
</feature>
<keyword evidence="2" id="KW-0238">DNA-binding</keyword>
<dbReference type="GO" id="GO:0003677">
    <property type="term" value="F:DNA binding"/>
    <property type="evidence" value="ECO:0007669"/>
    <property type="project" value="UniProtKB-KW"/>
</dbReference>
<dbReference type="EMBL" id="JACHJU010000002">
    <property type="protein sequence ID" value="MBB4940538.1"/>
    <property type="molecule type" value="Genomic_DNA"/>
</dbReference>
<proteinExistence type="predicted"/>
<organism evidence="2 3">
    <name type="scientific">Streptosporangium album</name>
    <dbReference type="NCBI Taxonomy" id="47479"/>
    <lineage>
        <taxon>Bacteria</taxon>
        <taxon>Bacillati</taxon>
        <taxon>Actinomycetota</taxon>
        <taxon>Actinomycetes</taxon>
        <taxon>Streptosporangiales</taxon>
        <taxon>Streptosporangiaceae</taxon>
        <taxon>Streptosporangium</taxon>
    </lineage>
</organism>
<evidence type="ECO:0000313" key="2">
    <source>
        <dbReference type="EMBL" id="MBB4940538.1"/>
    </source>
</evidence>
<protein>
    <submittedName>
        <fullName evidence="2">DNA-binding SARP family transcriptional activator</fullName>
    </submittedName>
</protein>
<dbReference type="Pfam" id="PF03704">
    <property type="entry name" value="BTAD"/>
    <property type="match status" value="1"/>
</dbReference>
<dbReference type="AlphaFoldDB" id="A0A7W7RZN4"/>
<dbReference type="Proteomes" id="UP000534286">
    <property type="component" value="Unassembled WGS sequence"/>
</dbReference>
<dbReference type="InterPro" id="IPR051677">
    <property type="entry name" value="AfsR-DnrI-RedD_regulator"/>
</dbReference>
<evidence type="ECO:0000259" key="1">
    <source>
        <dbReference type="SMART" id="SM01043"/>
    </source>
</evidence>
<reference evidence="2 3" key="1">
    <citation type="submission" date="2020-08" db="EMBL/GenBank/DDBJ databases">
        <title>Sequencing the genomes of 1000 actinobacteria strains.</title>
        <authorList>
            <person name="Klenk H.-P."/>
        </authorList>
    </citation>
    <scope>NUCLEOTIDE SEQUENCE [LARGE SCALE GENOMIC DNA]</scope>
    <source>
        <strain evidence="2 3">DSM 43023</strain>
    </source>
</reference>
<evidence type="ECO:0000313" key="3">
    <source>
        <dbReference type="Proteomes" id="UP000534286"/>
    </source>
</evidence>
<dbReference type="SUPFAM" id="SSF48452">
    <property type="entry name" value="TPR-like"/>
    <property type="match status" value="1"/>
</dbReference>
<gene>
    <name evidence="2" type="ORF">FHR32_004915</name>
</gene>
<dbReference type="InterPro" id="IPR036388">
    <property type="entry name" value="WH-like_DNA-bd_sf"/>
</dbReference>
<name>A0A7W7RZN4_9ACTN</name>
<dbReference type="PANTHER" id="PTHR35807">
    <property type="entry name" value="TRANSCRIPTIONAL REGULATOR REDD-RELATED"/>
    <property type="match status" value="1"/>
</dbReference>
<keyword evidence="3" id="KW-1185">Reference proteome</keyword>
<accession>A0A7W7RZN4</accession>
<dbReference type="SMART" id="SM01043">
    <property type="entry name" value="BTAD"/>
    <property type="match status" value="1"/>
</dbReference>
<sequence>MANSDKSPVSVTLLGGFRLLAGGDQVKMSGGSERLLAFVALCGHPVPRPLLAGTLWPDTPERRAAASLRSTLVRLNGAGRQVLNIGATEIRLRPEADVDVHDARSLARRILDPGTPTGEQDLSAEAVALLSNSLLPGWYDDWAVVEAEEWHQQRLHALETLADDFIAAGRYADAVAAAGVAARADPLRESARTALIRAHLAEGNQAEALRCFEHYRQHLHAELGLQPTSRLCGLVGGLRSGAGR</sequence>
<dbReference type="Gene3D" id="1.10.10.10">
    <property type="entry name" value="Winged helix-like DNA-binding domain superfamily/Winged helix DNA-binding domain"/>
    <property type="match status" value="1"/>
</dbReference>
<comment type="caution">
    <text evidence="2">The sequence shown here is derived from an EMBL/GenBank/DDBJ whole genome shotgun (WGS) entry which is preliminary data.</text>
</comment>
<dbReference type="InterPro" id="IPR011990">
    <property type="entry name" value="TPR-like_helical_dom_sf"/>
</dbReference>
<dbReference type="Gene3D" id="1.25.40.10">
    <property type="entry name" value="Tetratricopeptide repeat domain"/>
    <property type="match status" value="1"/>
</dbReference>
<dbReference type="InterPro" id="IPR005158">
    <property type="entry name" value="BTAD"/>
</dbReference>